<gene>
    <name evidence="2" type="ORF">ANN_18423</name>
</gene>
<proteinExistence type="predicted"/>
<name>A0ABQ8SNQ2_PERAM</name>
<comment type="caution">
    <text evidence="2">The sequence shown here is derived from an EMBL/GenBank/DDBJ whole genome shotgun (WGS) entry which is preliminary data.</text>
</comment>
<evidence type="ECO:0000313" key="3">
    <source>
        <dbReference type="Proteomes" id="UP001148838"/>
    </source>
</evidence>
<organism evidence="2 3">
    <name type="scientific">Periplaneta americana</name>
    <name type="common">American cockroach</name>
    <name type="synonym">Blatta americana</name>
    <dbReference type="NCBI Taxonomy" id="6978"/>
    <lineage>
        <taxon>Eukaryota</taxon>
        <taxon>Metazoa</taxon>
        <taxon>Ecdysozoa</taxon>
        <taxon>Arthropoda</taxon>
        <taxon>Hexapoda</taxon>
        <taxon>Insecta</taxon>
        <taxon>Pterygota</taxon>
        <taxon>Neoptera</taxon>
        <taxon>Polyneoptera</taxon>
        <taxon>Dictyoptera</taxon>
        <taxon>Blattodea</taxon>
        <taxon>Blattoidea</taxon>
        <taxon>Blattidae</taxon>
        <taxon>Blattinae</taxon>
        <taxon>Periplaneta</taxon>
    </lineage>
</organism>
<dbReference type="Proteomes" id="UP001148838">
    <property type="component" value="Unassembled WGS sequence"/>
</dbReference>
<dbReference type="EMBL" id="JAJSOF020000023">
    <property type="protein sequence ID" value="KAJ4435804.1"/>
    <property type="molecule type" value="Genomic_DNA"/>
</dbReference>
<sequence length="420" mass="50619">MKQEIKGQEKQEKVEQDKETGGKSEQEEDEQDKIIRSEQEEDEQDKRNKRKINRTKQDKMKQIKGRLTGGRENRTRGRLIGQNRRNRTKMNKTEQKGRGRRKRQEKLEEDEEDKANRRKFNIRNMKRTRETEEVEQGKTKNKLMNWKEEEKENEWEKNRRKMNMTHRDQKRSRKKMLRNTRTGGVTLVAKELARYRIDFLRVQEVRLDGNGITQIEDYLLYYGEGNDNHQLGTGFFIHKRIKSAVKKVEFISDRLSYLVLKGRWCDIVVINAKLPVVLYDCETWTLTLREEHRLRVFENKVLRKIFGAKRDEVTGEWRKLHNTELHALYSSPDIIRNIKFRRLRWAGHVARMGESRNAYRVLVGRLEGTIPLGRPRRRWEDNIKMDLREVGYDDRDWINLAQDRDQWRAYVRAAMNLRLP</sequence>
<feature type="compositionally biased region" description="Basic and acidic residues" evidence="1">
    <location>
        <begin position="1"/>
        <end position="25"/>
    </location>
</feature>
<protein>
    <submittedName>
        <fullName evidence="2">Uncharacterized protein</fullName>
    </submittedName>
</protein>
<dbReference type="InterPro" id="IPR036691">
    <property type="entry name" value="Endo/exonu/phosph_ase_sf"/>
</dbReference>
<keyword evidence="3" id="KW-1185">Reference proteome</keyword>
<evidence type="ECO:0000256" key="1">
    <source>
        <dbReference type="SAM" id="MobiDB-lite"/>
    </source>
</evidence>
<dbReference type="Gene3D" id="3.60.10.10">
    <property type="entry name" value="Endonuclease/exonuclease/phosphatase"/>
    <property type="match status" value="1"/>
</dbReference>
<accession>A0ABQ8SNQ2</accession>
<reference evidence="2 3" key="1">
    <citation type="journal article" date="2022" name="Allergy">
        <title>Genome assembly and annotation of Periplaneta americana reveal a comprehensive cockroach allergen profile.</title>
        <authorList>
            <person name="Wang L."/>
            <person name="Xiong Q."/>
            <person name="Saelim N."/>
            <person name="Wang L."/>
            <person name="Nong W."/>
            <person name="Wan A.T."/>
            <person name="Shi M."/>
            <person name="Liu X."/>
            <person name="Cao Q."/>
            <person name="Hui J.H.L."/>
            <person name="Sookrung N."/>
            <person name="Leung T.F."/>
            <person name="Tungtrongchitr A."/>
            <person name="Tsui S.K.W."/>
        </authorList>
    </citation>
    <scope>NUCLEOTIDE SEQUENCE [LARGE SCALE GENOMIC DNA]</scope>
    <source>
        <strain evidence="2">PWHHKU_190912</strain>
    </source>
</reference>
<feature type="region of interest" description="Disordered" evidence="1">
    <location>
        <begin position="1"/>
        <end position="122"/>
    </location>
</feature>
<evidence type="ECO:0000313" key="2">
    <source>
        <dbReference type="EMBL" id="KAJ4435804.1"/>
    </source>
</evidence>